<dbReference type="InterPro" id="IPR029063">
    <property type="entry name" value="SAM-dependent_MTases_sf"/>
</dbReference>
<evidence type="ECO:0000313" key="4">
    <source>
        <dbReference type="Proteomes" id="UP000188967"/>
    </source>
</evidence>
<evidence type="ECO:0000256" key="1">
    <source>
        <dbReference type="ARBA" id="ARBA00006594"/>
    </source>
</evidence>
<dbReference type="Proteomes" id="UP000188967">
    <property type="component" value="Unassembled WGS sequence"/>
</dbReference>
<gene>
    <name evidence="3" type="ORF">BXT93_17460</name>
</gene>
<protein>
    <recommendedName>
        <fullName evidence="2">DNA methylase adenine-specific domain-containing protein</fullName>
    </recommendedName>
</protein>
<dbReference type="Gene3D" id="3.40.50.150">
    <property type="entry name" value="Vaccinia Virus protein VP39"/>
    <property type="match status" value="1"/>
</dbReference>
<dbReference type="GO" id="GO:0003677">
    <property type="term" value="F:DNA binding"/>
    <property type="evidence" value="ECO:0007669"/>
    <property type="project" value="InterPro"/>
</dbReference>
<organism evidence="3 4">
    <name type="scientific">Escherichia coli</name>
    <dbReference type="NCBI Taxonomy" id="562"/>
    <lineage>
        <taxon>Bacteria</taxon>
        <taxon>Pseudomonadati</taxon>
        <taxon>Pseudomonadota</taxon>
        <taxon>Gammaproteobacteria</taxon>
        <taxon>Enterobacterales</taxon>
        <taxon>Enterobacteriaceae</taxon>
        <taxon>Escherichia</taxon>
    </lineage>
</organism>
<reference evidence="3 4" key="1">
    <citation type="submission" date="2017-01" db="EMBL/GenBank/DDBJ databases">
        <title>Draft genome sequence of an E. coli strain isolated from human, in Amazon, Brazil.</title>
        <authorList>
            <person name="Moura Q."/>
            <person name="Fernandes M.R."/>
            <person name="Cerdeira L."/>
            <person name="Vianello M."/>
            <person name="Souza T.A."/>
            <person name="Ienne S."/>
            <person name="Lincopan N."/>
        </authorList>
    </citation>
    <scope>NUCLEOTIDE SEQUENCE [LARGE SCALE GENOMIC DNA]</scope>
    <source>
        <strain evidence="3 4">ICBEcBL-II-13</strain>
    </source>
</reference>
<proteinExistence type="inferred from homology"/>
<feature type="domain" description="DNA methylase adenine-specific" evidence="2">
    <location>
        <begin position="88"/>
        <end position="202"/>
    </location>
</feature>
<dbReference type="AlphaFoldDB" id="A0A1V2GD73"/>
<sequence length="232" mass="25731">MRTFRKLTAHRSPRDVLTVFCRIAANRIDPALAGSTECQESAGKLTGDYSPAEKDMLEALIRLLPQVLQENPRDFLGECVMSLELGNSSMGQYFTPGALADLKFELLKQDYASEIRKHGFIILQEPAVGSGGLIIKMANGLVDAGFNLSAALFVSCADNDAFAADMAFIQLSLLGIAAEVSTGDTLRMEFRKTRYTLAYWMNNFNERLKVRRMFEGVVFTGREVNCDTPPKR</sequence>
<dbReference type="EMBL" id="MTPS01000293">
    <property type="protein sequence ID" value="ONG33439.1"/>
    <property type="molecule type" value="Genomic_DNA"/>
</dbReference>
<name>A0A1V2GD73_ECOLX</name>
<dbReference type="Pfam" id="PF02384">
    <property type="entry name" value="N6_Mtase"/>
    <property type="match status" value="1"/>
</dbReference>
<dbReference type="SUPFAM" id="SSF53335">
    <property type="entry name" value="S-adenosyl-L-methionine-dependent methyltransferases"/>
    <property type="match status" value="1"/>
</dbReference>
<accession>A0A1V2GD73</accession>
<comment type="caution">
    <text evidence="3">The sequence shown here is derived from an EMBL/GenBank/DDBJ whole genome shotgun (WGS) entry which is preliminary data.</text>
</comment>
<evidence type="ECO:0000259" key="2">
    <source>
        <dbReference type="Pfam" id="PF02384"/>
    </source>
</evidence>
<evidence type="ECO:0000313" key="3">
    <source>
        <dbReference type="EMBL" id="ONG33439.1"/>
    </source>
</evidence>
<comment type="similarity">
    <text evidence="1">Belongs to the N(4)/N(6)-methyltransferase family.</text>
</comment>
<dbReference type="InterPro" id="IPR003356">
    <property type="entry name" value="DNA_methylase_A-5"/>
</dbReference>
<dbReference type="GO" id="GO:0008170">
    <property type="term" value="F:N-methyltransferase activity"/>
    <property type="evidence" value="ECO:0007669"/>
    <property type="project" value="InterPro"/>
</dbReference>
<dbReference type="PRINTS" id="PR00507">
    <property type="entry name" value="N12N6MTFRASE"/>
</dbReference>